<dbReference type="Gramene" id="ONIVA01G13390.1">
    <property type="protein sequence ID" value="ONIVA01G13390.1"/>
    <property type="gene ID" value="ONIVA01G13390"/>
</dbReference>
<reference evidence="2" key="1">
    <citation type="submission" date="2015-04" db="UniProtKB">
        <authorList>
            <consortium name="EnsemblPlants"/>
        </authorList>
    </citation>
    <scope>IDENTIFICATION</scope>
    <source>
        <strain evidence="2">SL10</strain>
    </source>
</reference>
<proteinExistence type="predicted"/>
<feature type="region of interest" description="Disordered" evidence="1">
    <location>
        <begin position="1"/>
        <end position="20"/>
    </location>
</feature>
<protein>
    <submittedName>
        <fullName evidence="2">Uncharacterized protein</fullName>
    </submittedName>
</protein>
<dbReference type="AlphaFoldDB" id="A0A0E0FJZ6"/>
<keyword evidence="3" id="KW-1185">Reference proteome</keyword>
<dbReference type="HOGENOM" id="CLU_1920351_0_0_1"/>
<dbReference type="EnsemblPlants" id="ONIVA01G13390.1">
    <property type="protein sequence ID" value="ONIVA01G13390.1"/>
    <property type="gene ID" value="ONIVA01G13390"/>
</dbReference>
<organism evidence="2">
    <name type="scientific">Oryza nivara</name>
    <name type="common">Indian wild rice</name>
    <name type="synonym">Oryza sativa f. spontanea</name>
    <dbReference type="NCBI Taxonomy" id="4536"/>
    <lineage>
        <taxon>Eukaryota</taxon>
        <taxon>Viridiplantae</taxon>
        <taxon>Streptophyta</taxon>
        <taxon>Embryophyta</taxon>
        <taxon>Tracheophyta</taxon>
        <taxon>Spermatophyta</taxon>
        <taxon>Magnoliopsida</taxon>
        <taxon>Liliopsida</taxon>
        <taxon>Poales</taxon>
        <taxon>Poaceae</taxon>
        <taxon>BOP clade</taxon>
        <taxon>Oryzoideae</taxon>
        <taxon>Oryzeae</taxon>
        <taxon>Oryzinae</taxon>
        <taxon>Oryza</taxon>
    </lineage>
</organism>
<evidence type="ECO:0000313" key="2">
    <source>
        <dbReference type="EnsemblPlants" id="ONIVA01G13390.1"/>
    </source>
</evidence>
<sequence>MRRCRRGVGGEPAIGRDERRRRGFLTPLSLSAPAVPPLRRAPVALPLPPPHCPTVMPPCRSCHSRRAPTAPPLPLSYYRQAHEALSISLAMRIKREEKVPRKRHVDAIWNDDQVNSPRKCHGGQNHRGSRFAMVLKVRGWVIPGFAVEGCDSTRHKS</sequence>
<name>A0A0E0FJZ6_ORYNI</name>
<evidence type="ECO:0000313" key="3">
    <source>
        <dbReference type="Proteomes" id="UP000006591"/>
    </source>
</evidence>
<evidence type="ECO:0000256" key="1">
    <source>
        <dbReference type="SAM" id="MobiDB-lite"/>
    </source>
</evidence>
<dbReference type="OMA" id="SCHSRRA"/>
<reference evidence="2" key="2">
    <citation type="submission" date="2018-04" db="EMBL/GenBank/DDBJ databases">
        <title>OnivRS2 (Oryza nivara Reference Sequence Version 2).</title>
        <authorList>
            <person name="Zhang J."/>
            <person name="Kudrna D."/>
            <person name="Lee S."/>
            <person name="Talag J."/>
            <person name="Rajasekar S."/>
            <person name="Welchert J."/>
            <person name="Hsing Y.-I."/>
            <person name="Wing R.A."/>
        </authorList>
    </citation>
    <scope>NUCLEOTIDE SEQUENCE [LARGE SCALE GENOMIC DNA]</scope>
</reference>
<accession>A0A0E0FJZ6</accession>
<dbReference type="Proteomes" id="UP000006591">
    <property type="component" value="Chromosome 1"/>
</dbReference>